<organism evidence="2 3">
    <name type="scientific">Pedobacter ginsengisoli</name>
    <dbReference type="NCBI Taxonomy" id="363852"/>
    <lineage>
        <taxon>Bacteria</taxon>
        <taxon>Pseudomonadati</taxon>
        <taxon>Bacteroidota</taxon>
        <taxon>Sphingobacteriia</taxon>
        <taxon>Sphingobacteriales</taxon>
        <taxon>Sphingobacteriaceae</taxon>
        <taxon>Pedobacter</taxon>
    </lineage>
</organism>
<dbReference type="AlphaFoldDB" id="A0A2D1U4I5"/>
<keyword evidence="1" id="KW-0812">Transmembrane</keyword>
<dbReference type="Proteomes" id="UP000223749">
    <property type="component" value="Chromosome"/>
</dbReference>
<evidence type="ECO:0000313" key="3">
    <source>
        <dbReference type="Proteomes" id="UP000223749"/>
    </source>
</evidence>
<accession>A0A2D1U4I5</accession>
<sequence length="138" mass="16101">MDASNIITLIGFMGIGAIIKSFVDSSLNRKQNLSQKQHDFKETRYKALIMLMLAMLDFEKNQPMLKEHGRNFGRINELSDEIRTERNNMILFASDEVITSLKNFLQNPNEQTFFDTAVHMRKDLYKLKTKLKIEDLNV</sequence>
<keyword evidence="3" id="KW-1185">Reference proteome</keyword>
<dbReference type="KEGG" id="pgs:CPT03_08475"/>
<feature type="transmembrane region" description="Helical" evidence="1">
    <location>
        <begin position="6"/>
        <end position="23"/>
    </location>
</feature>
<proteinExistence type="predicted"/>
<dbReference type="EMBL" id="CP024091">
    <property type="protein sequence ID" value="ATP56505.1"/>
    <property type="molecule type" value="Genomic_DNA"/>
</dbReference>
<gene>
    <name evidence="2" type="ORF">CPT03_08475</name>
</gene>
<protein>
    <submittedName>
        <fullName evidence="2">Uncharacterized protein</fullName>
    </submittedName>
</protein>
<name>A0A2D1U4I5_9SPHI</name>
<keyword evidence="1" id="KW-1133">Transmembrane helix</keyword>
<reference evidence="2 3" key="1">
    <citation type="submission" date="2017-10" db="EMBL/GenBank/DDBJ databases">
        <title>Whole genome of Pedobacter ginsengisoli T01R-27 isolated from tomato rhizosphere.</title>
        <authorList>
            <person name="Weon H.-Y."/>
            <person name="Lee S.A."/>
            <person name="Sang M.K."/>
            <person name="Song J."/>
        </authorList>
    </citation>
    <scope>NUCLEOTIDE SEQUENCE [LARGE SCALE GENOMIC DNA]</scope>
    <source>
        <strain evidence="2 3">T01R-27</strain>
    </source>
</reference>
<evidence type="ECO:0000313" key="2">
    <source>
        <dbReference type="EMBL" id="ATP56505.1"/>
    </source>
</evidence>
<evidence type="ECO:0000256" key="1">
    <source>
        <dbReference type="SAM" id="Phobius"/>
    </source>
</evidence>
<keyword evidence="1" id="KW-0472">Membrane</keyword>